<evidence type="ECO:0000259" key="3">
    <source>
        <dbReference type="Pfam" id="PF06094"/>
    </source>
</evidence>
<accession>A0ABX1F0H2</accession>
<name>A0ABX1F0H2_9PROT</name>
<keyword evidence="5" id="KW-1185">Reference proteome</keyword>
<dbReference type="InterPro" id="IPR036568">
    <property type="entry name" value="GGCT-like_sf"/>
</dbReference>
<dbReference type="InterPro" id="IPR045038">
    <property type="entry name" value="AIG2-like"/>
</dbReference>
<organism evidence="4 5">
    <name type="scientific">Falsiroseomonas frigidaquae</name>
    <dbReference type="NCBI Taxonomy" id="487318"/>
    <lineage>
        <taxon>Bacteria</taxon>
        <taxon>Pseudomonadati</taxon>
        <taxon>Pseudomonadota</taxon>
        <taxon>Alphaproteobacteria</taxon>
        <taxon>Acetobacterales</taxon>
        <taxon>Roseomonadaceae</taxon>
        <taxon>Falsiroseomonas</taxon>
    </lineage>
</organism>
<dbReference type="PANTHER" id="PTHR31544">
    <property type="entry name" value="AIG2-LIKE PROTEIN D"/>
    <property type="match status" value="1"/>
</dbReference>
<dbReference type="InterPro" id="IPR009288">
    <property type="entry name" value="AIG2-like_dom"/>
</dbReference>
<evidence type="ECO:0000313" key="4">
    <source>
        <dbReference type="EMBL" id="NKE45802.1"/>
    </source>
</evidence>
<dbReference type="CDD" id="cd06661">
    <property type="entry name" value="GGCT_like"/>
    <property type="match status" value="1"/>
</dbReference>
<evidence type="ECO:0000313" key="5">
    <source>
        <dbReference type="Proteomes" id="UP000765160"/>
    </source>
</evidence>
<dbReference type="EMBL" id="JAAVTX010000004">
    <property type="protein sequence ID" value="NKE45802.1"/>
    <property type="molecule type" value="Genomic_DNA"/>
</dbReference>
<sequence length="108" mass="12222">MEVFLYGTLLDPAVLAARAGRRFSPRALRPAMLPGWRRVMLRRHPYPTLRRDRRGQVPGLLLRVCGAPLRRLMAYEGAAYRLRPVRVQTGCGLRVAKAWISNPALAQC</sequence>
<dbReference type="PANTHER" id="PTHR31544:SF2">
    <property type="entry name" value="AIG2-LIKE PROTEIN D"/>
    <property type="match status" value="1"/>
</dbReference>
<dbReference type="RefSeq" id="WP_168050341.1">
    <property type="nucleotide sequence ID" value="NZ_JAATJR010000004.1"/>
</dbReference>
<proteinExistence type="predicted"/>
<evidence type="ECO:0000256" key="2">
    <source>
        <dbReference type="ARBA" id="ARBA00030602"/>
    </source>
</evidence>
<dbReference type="Pfam" id="PF06094">
    <property type="entry name" value="GGACT"/>
    <property type="match status" value="1"/>
</dbReference>
<dbReference type="Proteomes" id="UP000765160">
    <property type="component" value="Unassembled WGS sequence"/>
</dbReference>
<gene>
    <name evidence="4" type="ORF">HB662_13505</name>
</gene>
<evidence type="ECO:0000256" key="1">
    <source>
        <dbReference type="ARBA" id="ARBA00022679"/>
    </source>
</evidence>
<comment type="caution">
    <text evidence="4">The sequence shown here is derived from an EMBL/GenBank/DDBJ whole genome shotgun (WGS) entry which is preliminary data.</text>
</comment>
<dbReference type="Gene3D" id="3.10.490.10">
    <property type="entry name" value="Gamma-glutamyl cyclotransferase-like"/>
    <property type="match status" value="1"/>
</dbReference>
<reference evidence="4 5" key="1">
    <citation type="submission" date="2020-03" db="EMBL/GenBank/DDBJ databases">
        <title>Roseomonas selenitidurans sp. nov. isolated from soil.</title>
        <authorList>
            <person name="Liu H."/>
        </authorList>
    </citation>
    <scope>NUCLEOTIDE SEQUENCE [LARGE SCALE GENOMIC DNA]</scope>
    <source>
        <strain evidence="4 5">JCM 15073</strain>
    </source>
</reference>
<keyword evidence="1" id="KW-0808">Transferase</keyword>
<dbReference type="SUPFAM" id="SSF110857">
    <property type="entry name" value="Gamma-glutamyl cyclotransferase-like"/>
    <property type="match status" value="1"/>
</dbReference>
<dbReference type="InterPro" id="IPR013024">
    <property type="entry name" value="GGCT-like"/>
</dbReference>
<protein>
    <recommendedName>
        <fullName evidence="2">Putative gamma-glutamylcyclotransferase</fullName>
    </recommendedName>
</protein>
<feature type="domain" description="Gamma-glutamylcyclotransferase AIG2-like" evidence="3">
    <location>
        <begin position="3"/>
        <end position="100"/>
    </location>
</feature>